<evidence type="ECO:0000313" key="4">
    <source>
        <dbReference type="Proteomes" id="UP000774617"/>
    </source>
</evidence>
<name>A0ABQ8GJM8_9PEZI</name>
<protein>
    <submittedName>
        <fullName evidence="3">GXWXG protein-domain-containing protein</fullName>
    </submittedName>
</protein>
<evidence type="ECO:0000313" key="3">
    <source>
        <dbReference type="EMBL" id="KAH7058618.1"/>
    </source>
</evidence>
<dbReference type="Pfam" id="PF14232">
    <property type="entry name" value="DUF4334"/>
    <property type="match status" value="1"/>
</dbReference>
<dbReference type="Pfam" id="PF14231">
    <property type="entry name" value="GXWXG"/>
    <property type="match status" value="1"/>
</dbReference>
<keyword evidence="4" id="KW-1185">Reference proteome</keyword>
<comment type="caution">
    <text evidence="3">The sequence shown here is derived from an EMBL/GenBank/DDBJ whole genome shotgun (WGS) entry which is preliminary data.</text>
</comment>
<dbReference type="Proteomes" id="UP000774617">
    <property type="component" value="Unassembled WGS sequence"/>
</dbReference>
<dbReference type="Gene3D" id="2.40.128.580">
    <property type="entry name" value="GXWXG domain"/>
    <property type="match status" value="1"/>
</dbReference>
<dbReference type="InterPro" id="IPR025568">
    <property type="entry name" value="DUF4334"/>
</dbReference>
<dbReference type="EMBL" id="JAGTJR010000006">
    <property type="protein sequence ID" value="KAH7058618.1"/>
    <property type="molecule type" value="Genomic_DNA"/>
</dbReference>
<sequence>MFMMVLGSQCSGTSFAQSRALELISATLADPTRHVQPAELFDIIDPLPPLSPEELLGEWSATGFNTGHPLYHWLKSINWVGTKFWSEGDVEPLVVATQTRDGCGTRKRWLTEWGNGQILEVKYRGVVSAALFFDNHPIVTHFRKVSGTALFGIIVSKQYQDIGPFFFFLVP</sequence>
<reference evidence="3 4" key="1">
    <citation type="journal article" date="2021" name="Nat. Commun.">
        <title>Genetic determinants of endophytism in the Arabidopsis root mycobiome.</title>
        <authorList>
            <person name="Mesny F."/>
            <person name="Miyauchi S."/>
            <person name="Thiergart T."/>
            <person name="Pickel B."/>
            <person name="Atanasova L."/>
            <person name="Karlsson M."/>
            <person name="Huettel B."/>
            <person name="Barry K.W."/>
            <person name="Haridas S."/>
            <person name="Chen C."/>
            <person name="Bauer D."/>
            <person name="Andreopoulos W."/>
            <person name="Pangilinan J."/>
            <person name="LaButti K."/>
            <person name="Riley R."/>
            <person name="Lipzen A."/>
            <person name="Clum A."/>
            <person name="Drula E."/>
            <person name="Henrissat B."/>
            <person name="Kohler A."/>
            <person name="Grigoriev I.V."/>
            <person name="Martin F.M."/>
            <person name="Hacquard S."/>
        </authorList>
    </citation>
    <scope>NUCLEOTIDE SEQUENCE [LARGE SCALE GENOMIC DNA]</scope>
    <source>
        <strain evidence="3 4">MPI-SDFR-AT-0080</strain>
    </source>
</reference>
<feature type="domain" description="DUF4334" evidence="2">
    <location>
        <begin position="115"/>
        <end position="169"/>
    </location>
</feature>
<proteinExistence type="predicted"/>
<feature type="domain" description="GXWXG" evidence="1">
    <location>
        <begin position="43"/>
        <end position="98"/>
    </location>
</feature>
<gene>
    <name evidence="3" type="ORF">B0J12DRAFT_650910</name>
</gene>
<evidence type="ECO:0000259" key="2">
    <source>
        <dbReference type="Pfam" id="PF14232"/>
    </source>
</evidence>
<evidence type="ECO:0000259" key="1">
    <source>
        <dbReference type="Pfam" id="PF14231"/>
    </source>
</evidence>
<accession>A0ABQ8GJM8</accession>
<dbReference type="InterPro" id="IPR025951">
    <property type="entry name" value="GXWXG_dom"/>
</dbReference>
<organism evidence="3 4">
    <name type="scientific">Macrophomina phaseolina</name>
    <dbReference type="NCBI Taxonomy" id="35725"/>
    <lineage>
        <taxon>Eukaryota</taxon>
        <taxon>Fungi</taxon>
        <taxon>Dikarya</taxon>
        <taxon>Ascomycota</taxon>
        <taxon>Pezizomycotina</taxon>
        <taxon>Dothideomycetes</taxon>
        <taxon>Dothideomycetes incertae sedis</taxon>
        <taxon>Botryosphaeriales</taxon>
        <taxon>Botryosphaeriaceae</taxon>
        <taxon>Macrophomina</taxon>
    </lineage>
</organism>